<dbReference type="OrthoDB" id="1712647at2759"/>
<comment type="subcellular location">
    <subcellularLocation>
        <location evidence="2">Cell membrane</location>
        <topology evidence="2">Lipid-anchor</topology>
    </subcellularLocation>
    <subcellularLocation>
        <location evidence="2">Membrane</location>
        <location evidence="2">Caveola</location>
    </subcellularLocation>
    <subcellularLocation>
        <location evidence="1">Endomembrane system</location>
    </subcellularLocation>
</comment>
<dbReference type="EMBL" id="BMAC01000061">
    <property type="protein sequence ID" value="GFP83314.1"/>
    <property type="molecule type" value="Genomic_DNA"/>
</dbReference>
<comment type="similarity">
    <text evidence="2">Belongs to the band 7/mec-2 family. Flotillin subfamily.</text>
</comment>
<dbReference type="PANTHER" id="PTHR13806:SF31">
    <property type="entry name" value="FLOTILLIN-LIKE PROTEIN 1-RELATED"/>
    <property type="match status" value="1"/>
</dbReference>
<dbReference type="Proteomes" id="UP000653305">
    <property type="component" value="Unassembled WGS sequence"/>
</dbReference>
<keyword evidence="2" id="KW-1003">Cell membrane</keyword>
<name>A0A830BEW0_9LAMI</name>
<keyword evidence="2" id="KW-0472">Membrane</keyword>
<organism evidence="3 4">
    <name type="scientific">Phtheirospermum japonicum</name>
    <dbReference type="NCBI Taxonomy" id="374723"/>
    <lineage>
        <taxon>Eukaryota</taxon>
        <taxon>Viridiplantae</taxon>
        <taxon>Streptophyta</taxon>
        <taxon>Embryophyta</taxon>
        <taxon>Tracheophyta</taxon>
        <taxon>Spermatophyta</taxon>
        <taxon>Magnoliopsida</taxon>
        <taxon>eudicotyledons</taxon>
        <taxon>Gunneridae</taxon>
        <taxon>Pentapetalae</taxon>
        <taxon>asterids</taxon>
        <taxon>lamiids</taxon>
        <taxon>Lamiales</taxon>
        <taxon>Orobanchaceae</taxon>
        <taxon>Orobanchaceae incertae sedis</taxon>
        <taxon>Phtheirospermum</taxon>
    </lineage>
</organism>
<dbReference type="InterPro" id="IPR036013">
    <property type="entry name" value="Band_7/SPFH_dom_sf"/>
</dbReference>
<evidence type="ECO:0000256" key="2">
    <source>
        <dbReference type="RuleBase" id="RU366054"/>
    </source>
</evidence>
<sequence>MTMEDIFKGTKHFKHQVFDKVQLELTQFGLFIYNANVKQLVDVGHQYFSYLGQKTQMVAANQAKVDVAEATMKGAVGSKLRQGLTLQNAAKIDAETGIVLTRWQGEGRKEVAKVAAEVKVYESRKDAEVAEADAELAKRKAGWAKEAEVESAKAVAMRDAELQRDIERMNALTRMEKLRAEFLTKATVEYETKVQEANWELYKKQKGAEAYLYQKEREAEAERAAADAALYKRQRMVDGDL</sequence>
<dbReference type="GO" id="GO:0005901">
    <property type="term" value="C:caveola"/>
    <property type="evidence" value="ECO:0007669"/>
    <property type="project" value="UniProtKB-SubCell"/>
</dbReference>
<dbReference type="PANTHER" id="PTHR13806">
    <property type="entry name" value="FLOTILLIN-RELATED"/>
    <property type="match status" value="1"/>
</dbReference>
<dbReference type="GO" id="GO:0012505">
    <property type="term" value="C:endomembrane system"/>
    <property type="evidence" value="ECO:0007669"/>
    <property type="project" value="UniProtKB-SubCell"/>
</dbReference>
<reference evidence="3" key="1">
    <citation type="submission" date="2020-07" db="EMBL/GenBank/DDBJ databases">
        <title>Ethylene signaling mediates host invasion by parasitic plants.</title>
        <authorList>
            <person name="Yoshida S."/>
        </authorList>
    </citation>
    <scope>NUCLEOTIDE SEQUENCE</scope>
    <source>
        <strain evidence="3">Okayama</strain>
    </source>
</reference>
<protein>
    <recommendedName>
        <fullName evidence="2">Flotillin-like</fullName>
    </recommendedName>
</protein>
<gene>
    <name evidence="3" type="ORF">PHJA_000474800</name>
</gene>
<evidence type="ECO:0000256" key="1">
    <source>
        <dbReference type="ARBA" id="ARBA00004308"/>
    </source>
</evidence>
<dbReference type="SUPFAM" id="SSF117892">
    <property type="entry name" value="Band 7/SPFH domain"/>
    <property type="match status" value="1"/>
</dbReference>
<comment type="caution">
    <text evidence="3">The sequence shown here is derived from an EMBL/GenBank/DDBJ whole genome shotgun (WGS) entry which is preliminary data.</text>
</comment>
<accession>A0A830BEW0</accession>
<dbReference type="Gene3D" id="3.30.479.30">
    <property type="entry name" value="Band 7 domain"/>
    <property type="match status" value="1"/>
</dbReference>
<keyword evidence="4" id="KW-1185">Reference proteome</keyword>
<proteinExistence type="inferred from homology"/>
<dbReference type="InterPro" id="IPR027705">
    <property type="entry name" value="Flotillin_fam"/>
</dbReference>
<evidence type="ECO:0000313" key="3">
    <source>
        <dbReference type="EMBL" id="GFP83314.1"/>
    </source>
</evidence>
<dbReference type="AlphaFoldDB" id="A0A830BEW0"/>
<evidence type="ECO:0000313" key="4">
    <source>
        <dbReference type="Proteomes" id="UP000653305"/>
    </source>
</evidence>